<evidence type="ECO:0000313" key="14">
    <source>
        <dbReference type="Ensembl" id="ENSSTUP00000012324.1"/>
    </source>
</evidence>
<evidence type="ECO:0000256" key="10">
    <source>
        <dbReference type="RuleBase" id="RU000394"/>
    </source>
</evidence>
<evidence type="ECO:0000256" key="5">
    <source>
        <dbReference type="ARBA" id="ARBA00022840"/>
    </source>
</evidence>
<evidence type="ECO:0000256" key="1">
    <source>
        <dbReference type="ARBA" id="ARBA00004245"/>
    </source>
</evidence>
<organism evidence="14 15">
    <name type="scientific">Salmo trutta</name>
    <name type="common">Brown trout</name>
    <dbReference type="NCBI Taxonomy" id="8032"/>
    <lineage>
        <taxon>Eukaryota</taxon>
        <taxon>Metazoa</taxon>
        <taxon>Chordata</taxon>
        <taxon>Craniata</taxon>
        <taxon>Vertebrata</taxon>
        <taxon>Euteleostomi</taxon>
        <taxon>Actinopterygii</taxon>
        <taxon>Neopterygii</taxon>
        <taxon>Teleostei</taxon>
        <taxon>Protacanthopterygii</taxon>
        <taxon>Salmoniformes</taxon>
        <taxon>Salmonidae</taxon>
        <taxon>Salmoninae</taxon>
        <taxon>Salmo</taxon>
    </lineage>
</organism>
<dbReference type="GO" id="GO:0007292">
    <property type="term" value="P:female gamete generation"/>
    <property type="evidence" value="ECO:0007669"/>
    <property type="project" value="UniProtKB-ARBA"/>
</dbReference>
<dbReference type="InterPro" id="IPR036961">
    <property type="entry name" value="Kinesin_motor_dom_sf"/>
</dbReference>
<dbReference type="PRINTS" id="PR00380">
    <property type="entry name" value="KINESINHEAVY"/>
</dbReference>
<evidence type="ECO:0000256" key="7">
    <source>
        <dbReference type="ARBA" id="ARBA00023175"/>
    </source>
</evidence>
<feature type="coiled-coil region" evidence="11">
    <location>
        <begin position="684"/>
        <end position="711"/>
    </location>
</feature>
<dbReference type="Proteomes" id="UP000472277">
    <property type="component" value="Chromosome 14"/>
</dbReference>
<feature type="compositionally biased region" description="Polar residues" evidence="12">
    <location>
        <begin position="893"/>
        <end position="915"/>
    </location>
</feature>
<comment type="similarity">
    <text evidence="9 10">Belongs to the TRAFAC class myosin-kinesin ATPase superfamily. Kinesin family.</text>
</comment>
<dbReference type="InterPro" id="IPR059182">
    <property type="entry name" value="Khc_C"/>
</dbReference>
<keyword evidence="2" id="KW-0963">Cytoplasm</keyword>
<feature type="domain" description="Kinesin motor" evidence="13">
    <location>
        <begin position="1"/>
        <end position="269"/>
    </location>
</feature>
<reference evidence="14" key="2">
    <citation type="submission" date="2025-09" db="UniProtKB">
        <authorList>
            <consortium name="Ensembl"/>
        </authorList>
    </citation>
    <scope>IDENTIFICATION</scope>
</reference>
<dbReference type="PANTHER" id="PTHR47968:SF36">
    <property type="entry name" value="KINESIN HEAVY CHAIN ISOFORM X1"/>
    <property type="match status" value="1"/>
</dbReference>
<dbReference type="FunFam" id="3.40.850.10:FF:000067">
    <property type="entry name" value="Kinesin-like protein"/>
    <property type="match status" value="1"/>
</dbReference>
<keyword evidence="5 10" id="KW-0067">ATP-binding</keyword>
<evidence type="ECO:0000256" key="3">
    <source>
        <dbReference type="ARBA" id="ARBA00022701"/>
    </source>
</evidence>
<dbReference type="PANTHER" id="PTHR47968">
    <property type="entry name" value="CENTROMERE PROTEIN E"/>
    <property type="match status" value="1"/>
</dbReference>
<dbReference type="SUPFAM" id="SSF52540">
    <property type="entry name" value="P-loop containing nucleoside triphosphate hydrolases"/>
    <property type="match status" value="1"/>
</dbReference>
<keyword evidence="7 10" id="KW-0505">Motor protein</keyword>
<comment type="subcellular location">
    <subcellularLocation>
        <location evidence="1">Cytoplasm</location>
        <location evidence="1">Cytoskeleton</location>
    </subcellularLocation>
</comment>
<dbReference type="InterPro" id="IPR027417">
    <property type="entry name" value="P-loop_NTPase"/>
</dbReference>
<evidence type="ECO:0000256" key="2">
    <source>
        <dbReference type="ARBA" id="ARBA00022490"/>
    </source>
</evidence>
<evidence type="ECO:0000256" key="8">
    <source>
        <dbReference type="ARBA" id="ARBA00023212"/>
    </source>
</evidence>
<dbReference type="GO" id="GO:0008017">
    <property type="term" value="F:microtubule binding"/>
    <property type="evidence" value="ECO:0007669"/>
    <property type="project" value="InterPro"/>
</dbReference>
<dbReference type="SMART" id="SM00129">
    <property type="entry name" value="KISc"/>
    <property type="match status" value="1"/>
</dbReference>
<gene>
    <name evidence="14" type="primary">KIF5A</name>
</gene>
<feature type="coiled-coil region" evidence="11">
    <location>
        <begin position="741"/>
        <end position="814"/>
    </location>
</feature>
<evidence type="ECO:0000256" key="4">
    <source>
        <dbReference type="ARBA" id="ARBA00022741"/>
    </source>
</evidence>
<dbReference type="CDD" id="cd23649">
    <property type="entry name" value="Khc_CBD_cc"/>
    <property type="match status" value="1"/>
</dbReference>
<comment type="caution">
    <text evidence="9">Lacks conserved residue(s) required for the propagation of feature annotation.</text>
</comment>
<dbReference type="Ensembl" id="ENSSTUT00000013059.1">
    <property type="protein sequence ID" value="ENSSTUP00000012324.1"/>
    <property type="gene ID" value="ENSSTUG00000005729.1"/>
</dbReference>
<keyword evidence="6 11" id="KW-0175">Coiled coil</keyword>
<evidence type="ECO:0000259" key="13">
    <source>
        <dbReference type="PROSITE" id="PS50067"/>
    </source>
</evidence>
<evidence type="ECO:0000256" key="11">
    <source>
        <dbReference type="SAM" id="Coils"/>
    </source>
</evidence>
<dbReference type="GO" id="GO:1904115">
    <property type="term" value="C:axon cytoplasm"/>
    <property type="evidence" value="ECO:0007669"/>
    <property type="project" value="GOC"/>
</dbReference>
<dbReference type="Gene3D" id="6.10.250.1590">
    <property type="match status" value="1"/>
</dbReference>
<dbReference type="GO" id="GO:0005874">
    <property type="term" value="C:microtubule"/>
    <property type="evidence" value="ECO:0007669"/>
    <property type="project" value="UniProtKB-KW"/>
</dbReference>
<evidence type="ECO:0000256" key="6">
    <source>
        <dbReference type="ARBA" id="ARBA00023054"/>
    </source>
</evidence>
<dbReference type="GO" id="GO:0007097">
    <property type="term" value="P:nuclear migration"/>
    <property type="evidence" value="ECO:0007669"/>
    <property type="project" value="UniProtKB-ARBA"/>
</dbReference>
<keyword evidence="8" id="KW-0206">Cytoskeleton</keyword>
<evidence type="ECO:0000313" key="15">
    <source>
        <dbReference type="Proteomes" id="UP000472277"/>
    </source>
</evidence>
<dbReference type="Gene3D" id="3.40.850.10">
    <property type="entry name" value="Kinesin motor domain"/>
    <property type="match status" value="2"/>
</dbReference>
<dbReference type="InterPro" id="IPR027640">
    <property type="entry name" value="Kinesin-like_fam"/>
</dbReference>
<feature type="region of interest" description="Disordered" evidence="12">
    <location>
        <begin position="310"/>
        <end position="339"/>
    </location>
</feature>
<keyword evidence="3 10" id="KW-0493">Microtubule</keyword>
<dbReference type="InterPro" id="IPR019821">
    <property type="entry name" value="Kinesin_motor_CS"/>
</dbReference>
<feature type="coiled-coil region" evidence="11">
    <location>
        <begin position="533"/>
        <end position="616"/>
    </location>
</feature>
<proteinExistence type="inferred from homology"/>
<dbReference type="CDD" id="cd01369">
    <property type="entry name" value="KISc_KHC_KIF5"/>
    <property type="match status" value="1"/>
</dbReference>
<dbReference type="GO" id="GO:0030951">
    <property type="term" value="P:establishment or maintenance of microtubule cytoskeleton polarity"/>
    <property type="evidence" value="ECO:0007669"/>
    <property type="project" value="UniProtKB-ARBA"/>
</dbReference>
<name>A0A673WK16_SALTR</name>
<dbReference type="GO" id="GO:0032991">
    <property type="term" value="C:protein-containing complex"/>
    <property type="evidence" value="ECO:0007669"/>
    <property type="project" value="UniProtKB-ARBA"/>
</dbReference>
<evidence type="ECO:0000256" key="12">
    <source>
        <dbReference type="SAM" id="MobiDB-lite"/>
    </source>
</evidence>
<dbReference type="PROSITE" id="PS00411">
    <property type="entry name" value="KINESIN_MOTOR_1"/>
    <property type="match status" value="1"/>
</dbReference>
<feature type="region of interest" description="Disordered" evidence="12">
    <location>
        <begin position="873"/>
        <end position="915"/>
    </location>
</feature>
<accession>A0A673WK16</accession>
<feature type="coiled-coil region" evidence="11">
    <location>
        <begin position="349"/>
        <end position="453"/>
    </location>
</feature>
<dbReference type="GO" id="GO:0048489">
    <property type="term" value="P:synaptic vesicle transport"/>
    <property type="evidence" value="ECO:0007669"/>
    <property type="project" value="UniProtKB-ARBA"/>
</dbReference>
<feature type="compositionally biased region" description="Low complexity" evidence="12">
    <location>
        <begin position="875"/>
        <end position="891"/>
    </location>
</feature>
<protein>
    <recommendedName>
        <fullName evidence="10">Kinesin-like protein</fullName>
    </recommendedName>
</protein>
<evidence type="ECO:0000256" key="9">
    <source>
        <dbReference type="PROSITE-ProRule" id="PRU00283"/>
    </source>
</evidence>
<dbReference type="GO" id="GO:0003777">
    <property type="term" value="F:microtubule motor activity"/>
    <property type="evidence" value="ECO:0007669"/>
    <property type="project" value="InterPro"/>
</dbReference>
<keyword evidence="4 10" id="KW-0547">Nucleotide-binding</keyword>
<sequence>MADVSAECNIKVLCRFRPLNQSEIIRGDKFIPSFQDDDTVSIAGKSYVFDRVFPTNTTQQQVYNTCAKQIVKGELKSLKVLLSSSAHPSQVTKTNLAVHEDKNRVPYVKGCTERFVSSPEEVMDVIDEGKANRHVAVTNMNEHSSRSHSIFLINIKQEHVETEQKLCGKLYLVDLAGSEKVSKTGAEGAVLDEAKNINKSLSSLGNVISALAEGTKTHVPYRDSKMTRILQDSLGGNCRTTMFICCSPSSYNDQETKSTLMFGQRAKTIRNTASVNLELTAEQWKKKYGKEKEKNRVMKETVQRLEAELNQWRNGEAAHGTGTRFPREDSSSSSLSRFPREDSSSSIVIRISEEERQKYEEEIRKLYKQLDDKDDEINQQSQLVEKLKEQMLDQEELLASSRGDSEKVSGDLGRLQMESEVAKAEVREVLQALEELAVNYDQKSQEVEDKSLQNKLLAEELAKKMAHLMRIEAELCRLQEVSGHQRKRIAEVLNGLMRDLSEFSAIVGNKDIKLPMEITGAIEEEFTVARLYISKIKSEVKSMMRRCRQLENLQMECHRKMEETGRELSSCQLLISQHEVKIHSLTEYIQNVEQKKRQLEENVDSLSEELDKLQAQGITIHMSAGTKGENQTDVEESADVKRAPEQQMEAHRETHHKQLGHLRDDINEKQKIIDDLTEFLHERHEQSKQDLKGLEETVARELQTLHNLRKLFVQDLTIRVKRHSEMERDDSGGSSHQKQKISFLENNLDQLTKVHKQLVRDNADLRCELPKLEKRLRSTAERVRALEGALKEAKEGAMKDRRRYQQEVERIKDAMRVKNPLRRPHTAQIAKPVRPGQFPLFSSTNPWLRITEQQHSIHFSNAMFQMPSLTPSQIASHHAASPASAPYSKPSQIKDQSNKSNMTQTNKSNMTQTNK</sequence>
<dbReference type="GO" id="GO:0005524">
    <property type="term" value="F:ATP binding"/>
    <property type="evidence" value="ECO:0007669"/>
    <property type="project" value="UniProtKB-KW"/>
</dbReference>
<reference evidence="14" key="1">
    <citation type="submission" date="2025-08" db="UniProtKB">
        <authorList>
            <consortium name="Ensembl"/>
        </authorList>
    </citation>
    <scope>IDENTIFICATION</scope>
</reference>
<dbReference type="Pfam" id="PF00225">
    <property type="entry name" value="Kinesin"/>
    <property type="match status" value="1"/>
</dbReference>
<dbReference type="InterPro" id="IPR001752">
    <property type="entry name" value="Kinesin_motor_dom"/>
</dbReference>
<keyword evidence="15" id="KW-1185">Reference proteome</keyword>
<dbReference type="PROSITE" id="PS50067">
    <property type="entry name" value="KINESIN_MOTOR_2"/>
    <property type="match status" value="1"/>
</dbReference>
<dbReference type="GeneTree" id="ENSGT00940000159439"/>
<dbReference type="AlphaFoldDB" id="A0A673WK16"/>
<dbReference type="GO" id="GO:0098957">
    <property type="term" value="P:anterograde axonal transport of mitochondrion"/>
    <property type="evidence" value="ECO:0007669"/>
    <property type="project" value="UniProtKB-ARBA"/>
</dbReference>